<dbReference type="RefSeq" id="WP_060717086.1">
    <property type="nucleotide sequence ID" value="NZ_CP055266.1"/>
</dbReference>
<comment type="caution">
    <text evidence="2">The sequence shown here is derived from an EMBL/GenBank/DDBJ whole genome shotgun (WGS) entry which is preliminary data.</text>
</comment>
<evidence type="ECO:0000313" key="3">
    <source>
        <dbReference type="Proteomes" id="UP000436911"/>
    </source>
</evidence>
<reference evidence="2 3" key="1">
    <citation type="submission" date="2018-08" db="EMBL/GenBank/DDBJ databases">
        <title>Genome sequencing of Agrobacterium vitis strain ICMP 10754.</title>
        <authorList>
            <person name="Visnovsky S.B."/>
            <person name="Pitman A.R."/>
        </authorList>
    </citation>
    <scope>NUCLEOTIDE SEQUENCE [LARGE SCALE GENOMIC DNA]</scope>
    <source>
        <strain evidence="2 3">ICMP 10754</strain>
    </source>
</reference>
<dbReference type="GeneID" id="60680922"/>
<dbReference type="EMBL" id="QUSG01000002">
    <property type="protein sequence ID" value="KAA3530300.1"/>
    <property type="molecule type" value="Genomic_DNA"/>
</dbReference>
<accession>A0A368P007</accession>
<evidence type="ECO:0000256" key="1">
    <source>
        <dbReference type="SAM" id="MobiDB-lite"/>
    </source>
</evidence>
<dbReference type="AlphaFoldDB" id="A0A368P007"/>
<name>A0A368P007_AGRVI</name>
<feature type="compositionally biased region" description="Basic residues" evidence="1">
    <location>
        <begin position="1"/>
        <end position="19"/>
    </location>
</feature>
<dbReference type="Proteomes" id="UP000436911">
    <property type="component" value="Unassembled WGS sequence"/>
</dbReference>
<feature type="region of interest" description="Disordered" evidence="1">
    <location>
        <begin position="1"/>
        <end position="20"/>
    </location>
</feature>
<proteinExistence type="predicted"/>
<gene>
    <name evidence="2" type="ORF">DXT89_06155</name>
</gene>
<evidence type="ECO:0000313" key="2">
    <source>
        <dbReference type="EMBL" id="KAA3530300.1"/>
    </source>
</evidence>
<organism evidence="2 3">
    <name type="scientific">Agrobacterium vitis</name>
    <name type="common">Rhizobium vitis</name>
    <dbReference type="NCBI Taxonomy" id="373"/>
    <lineage>
        <taxon>Bacteria</taxon>
        <taxon>Pseudomonadati</taxon>
        <taxon>Pseudomonadota</taxon>
        <taxon>Alphaproteobacteria</taxon>
        <taxon>Hyphomicrobiales</taxon>
        <taxon>Rhizobiaceae</taxon>
        <taxon>Rhizobium/Agrobacterium group</taxon>
        <taxon>Agrobacterium</taxon>
    </lineage>
</organism>
<protein>
    <submittedName>
        <fullName evidence="2">Uncharacterized protein</fullName>
    </submittedName>
</protein>
<sequence>MAALKKHGLQKKKNKRENRRKFDVAVGSWLQKRIPLLRYRPKKEVQAEAVIVNLRGQGKYSR</sequence>